<feature type="compositionally biased region" description="Gly residues" evidence="7">
    <location>
        <begin position="637"/>
        <end position="648"/>
    </location>
</feature>
<comment type="subcellular location">
    <subcellularLocation>
        <location evidence="1">Nucleus</location>
    </subcellularLocation>
</comment>
<feature type="region of interest" description="Disordered" evidence="7">
    <location>
        <begin position="623"/>
        <end position="655"/>
    </location>
</feature>
<sequence>MAKVSTTNQPSQHNTSVCPRPQSYTPEPKMQENTFNPPISASSRHSDPPRTPRPQSIASPPRSPPRPAAGGEMERIRQAMIHDRLVHFQEAESRRPEYMKREKRTLLQVESTTPAEDQAARQTEPISSGVGVMESPMKGRRLKLFQETSEESFEESLMAGGYGRYRTADWVRQPQPMPVPTPGTSSIVSVLEKIEEPSQPTEKELKKRKRLAAFRDGPNVNGSVMATRLHPVELEGRGRVLLDLPAEGEDTYPVDASPAKRRAAARRKKKGELSARDKKSAAQAVIAAGELPDKPNWPDAEFPWRLRTEERAEEMRAAEAEKLKWIERFLDRDSDDEDVDDGSSSSSPGIADEMPPVGPGRGKMVPIQDRMRGNRGQIRGKSSLFPTDPADARAALMSKKRVRTLSYRQQKRRRLDADDDSDDEVLCICNGKDDGRELVQCDDCETWYHLQCIGIHDIAELGKEEDPWFCRRCEAPRRSPSSELELCSEPTFVPTDERPRVSPSYDAPFFQPTSVQDSPMVWDTRAPRTPPHVRGLQHAPEPSSSSTWIDSSRHRPSTPHYTAQDVRVYNNTPGPFDNYSHRYDESPFDPTSTPTRGIKFGPHFATPKNHVWTSRTNGLFQTPKTGVYRTSSNKSIGGPGSLEEGGGSHTSYERAYPDEESPSCDLVALEEDAIRGKATCSEVEKKHAQDFPAHNLCSLRWMISLCSSCHCVKSSARSIKFVSVTIRTIEAIGAIFYNILNLPAANVNSSDSIPLESLGLAFYFVLNVTLPLLAPFTVSPPVVRLLDKTTALILKPLIRSFVYRSWIYLKCVFLSSSGGIITATSDTGAPVKPADDAGASPGTDIPTNVQAIFKDIQDDLFSRRWTHPLGKAS</sequence>
<reference evidence="9" key="2">
    <citation type="submission" date="2021-10" db="EMBL/GenBank/DDBJ databases">
        <title>Phylogenomics reveals ancestral predisposition of the termite-cultivated fungus Termitomyces towards a domesticated lifestyle.</title>
        <authorList>
            <person name="Auxier B."/>
            <person name="Grum-Grzhimaylo A."/>
            <person name="Cardenas M.E."/>
            <person name="Lodge J.D."/>
            <person name="Laessoe T."/>
            <person name="Pedersen O."/>
            <person name="Smith M.E."/>
            <person name="Kuyper T.W."/>
            <person name="Franco-Molano E.A."/>
            <person name="Baroni T.J."/>
            <person name="Aanen D.K."/>
        </authorList>
    </citation>
    <scope>NUCLEOTIDE SEQUENCE</scope>
    <source>
        <strain evidence="9">D49</strain>
    </source>
</reference>
<dbReference type="GO" id="GO:0048188">
    <property type="term" value="C:Set1C/COMPASS complex"/>
    <property type="evidence" value="ECO:0007669"/>
    <property type="project" value="InterPro"/>
</dbReference>
<dbReference type="Proteomes" id="UP000717328">
    <property type="component" value="Unassembled WGS sequence"/>
</dbReference>
<dbReference type="OrthoDB" id="436852at2759"/>
<evidence type="ECO:0000313" key="9">
    <source>
        <dbReference type="EMBL" id="KAG5638187.1"/>
    </source>
</evidence>
<feature type="region of interest" description="Disordered" evidence="7">
    <location>
        <begin position="334"/>
        <end position="368"/>
    </location>
</feature>
<dbReference type="EMBL" id="JABCKI010005776">
    <property type="protein sequence ID" value="KAG5638187.1"/>
    <property type="molecule type" value="Genomic_DNA"/>
</dbReference>
<organism evidence="9 10">
    <name type="scientific">Sphagnurus paluster</name>
    <dbReference type="NCBI Taxonomy" id="117069"/>
    <lineage>
        <taxon>Eukaryota</taxon>
        <taxon>Fungi</taxon>
        <taxon>Dikarya</taxon>
        <taxon>Basidiomycota</taxon>
        <taxon>Agaricomycotina</taxon>
        <taxon>Agaricomycetes</taxon>
        <taxon>Agaricomycetidae</taxon>
        <taxon>Agaricales</taxon>
        <taxon>Tricholomatineae</taxon>
        <taxon>Lyophyllaceae</taxon>
        <taxon>Sphagnurus</taxon>
    </lineage>
</organism>
<feature type="compositionally biased region" description="Basic and acidic residues" evidence="7">
    <location>
        <begin position="271"/>
        <end position="280"/>
    </location>
</feature>
<keyword evidence="5" id="KW-0539">Nucleus</keyword>
<feature type="compositionally biased region" description="Polar residues" evidence="7">
    <location>
        <begin position="1"/>
        <end position="43"/>
    </location>
</feature>
<evidence type="ECO:0000256" key="7">
    <source>
        <dbReference type="SAM" id="MobiDB-lite"/>
    </source>
</evidence>
<feature type="compositionally biased region" description="Polar residues" evidence="7">
    <location>
        <begin position="108"/>
        <end position="126"/>
    </location>
</feature>
<dbReference type="InterPro" id="IPR019786">
    <property type="entry name" value="Zinc_finger_PHD-type_CS"/>
</dbReference>
<dbReference type="PANTHER" id="PTHR46174">
    <property type="entry name" value="CXXC-TYPE ZINC FINGER PROTEIN 1"/>
    <property type="match status" value="1"/>
</dbReference>
<reference evidence="9" key="1">
    <citation type="submission" date="2021-02" db="EMBL/GenBank/DDBJ databases">
        <authorList>
            <person name="Nieuwenhuis M."/>
            <person name="Van De Peppel L.J.J."/>
        </authorList>
    </citation>
    <scope>NUCLEOTIDE SEQUENCE</scope>
    <source>
        <strain evidence="9">D49</strain>
    </source>
</reference>
<name>A0A9P7G0D6_9AGAR</name>
<feature type="region of interest" description="Disordered" evidence="7">
    <location>
        <begin position="248"/>
        <end position="300"/>
    </location>
</feature>
<dbReference type="InterPro" id="IPR011011">
    <property type="entry name" value="Znf_FYVE_PHD"/>
</dbReference>
<feature type="region of interest" description="Disordered" evidence="7">
    <location>
        <begin position="530"/>
        <end position="569"/>
    </location>
</feature>
<dbReference type="PROSITE" id="PS01359">
    <property type="entry name" value="ZF_PHD_1"/>
    <property type="match status" value="1"/>
</dbReference>
<evidence type="ECO:0000256" key="4">
    <source>
        <dbReference type="ARBA" id="ARBA00022833"/>
    </source>
</evidence>
<dbReference type="Pfam" id="PF00628">
    <property type="entry name" value="PHD"/>
    <property type="match status" value="1"/>
</dbReference>
<keyword evidence="3 6" id="KW-0863">Zinc-finger</keyword>
<dbReference type="InterPro" id="IPR037869">
    <property type="entry name" value="Spp1/CFP1"/>
</dbReference>
<proteinExistence type="predicted"/>
<evidence type="ECO:0000256" key="6">
    <source>
        <dbReference type="PROSITE-ProRule" id="PRU00146"/>
    </source>
</evidence>
<dbReference type="CDD" id="cd15522">
    <property type="entry name" value="PHD_TAF3"/>
    <property type="match status" value="1"/>
</dbReference>
<evidence type="ECO:0000259" key="8">
    <source>
        <dbReference type="PROSITE" id="PS50016"/>
    </source>
</evidence>
<dbReference type="PANTHER" id="PTHR46174:SF1">
    <property type="entry name" value="CXXC-TYPE ZINC FINGER PROTEIN 1"/>
    <property type="match status" value="1"/>
</dbReference>
<dbReference type="InterPro" id="IPR001965">
    <property type="entry name" value="Znf_PHD"/>
</dbReference>
<dbReference type="SMART" id="SM00249">
    <property type="entry name" value="PHD"/>
    <property type="match status" value="1"/>
</dbReference>
<dbReference type="GO" id="GO:0008270">
    <property type="term" value="F:zinc ion binding"/>
    <property type="evidence" value="ECO:0007669"/>
    <property type="project" value="UniProtKB-KW"/>
</dbReference>
<evidence type="ECO:0000256" key="5">
    <source>
        <dbReference type="ARBA" id="ARBA00023242"/>
    </source>
</evidence>
<feature type="compositionally biased region" description="Polar residues" evidence="7">
    <location>
        <begin position="623"/>
        <end position="635"/>
    </location>
</feature>
<keyword evidence="10" id="KW-1185">Reference proteome</keyword>
<dbReference type="AlphaFoldDB" id="A0A9P7G0D6"/>
<dbReference type="SUPFAM" id="SSF57903">
    <property type="entry name" value="FYVE/PHD zinc finger"/>
    <property type="match status" value="1"/>
</dbReference>
<evidence type="ECO:0000313" key="10">
    <source>
        <dbReference type="Proteomes" id="UP000717328"/>
    </source>
</evidence>
<dbReference type="InterPro" id="IPR013083">
    <property type="entry name" value="Znf_RING/FYVE/PHD"/>
</dbReference>
<evidence type="ECO:0000256" key="1">
    <source>
        <dbReference type="ARBA" id="ARBA00004123"/>
    </source>
</evidence>
<feature type="region of interest" description="Disordered" evidence="7">
    <location>
        <begin position="92"/>
        <end position="135"/>
    </location>
</feature>
<gene>
    <name evidence="9" type="ORF">H0H81_001389</name>
</gene>
<keyword evidence="4" id="KW-0862">Zinc</keyword>
<feature type="compositionally biased region" description="Basic residues" evidence="7">
    <location>
        <begin position="259"/>
        <end position="270"/>
    </location>
</feature>
<evidence type="ECO:0000256" key="2">
    <source>
        <dbReference type="ARBA" id="ARBA00022723"/>
    </source>
</evidence>
<dbReference type="GO" id="GO:0045893">
    <property type="term" value="P:positive regulation of DNA-templated transcription"/>
    <property type="evidence" value="ECO:0007669"/>
    <property type="project" value="TreeGrafter"/>
</dbReference>
<dbReference type="Gene3D" id="3.30.40.10">
    <property type="entry name" value="Zinc/RING finger domain, C3HC4 (zinc finger)"/>
    <property type="match status" value="1"/>
</dbReference>
<evidence type="ECO:0000256" key="3">
    <source>
        <dbReference type="ARBA" id="ARBA00022771"/>
    </source>
</evidence>
<feature type="region of interest" description="Disordered" evidence="7">
    <location>
        <begin position="1"/>
        <end position="74"/>
    </location>
</feature>
<dbReference type="InterPro" id="IPR019787">
    <property type="entry name" value="Znf_PHD-finger"/>
</dbReference>
<keyword evidence="2" id="KW-0479">Metal-binding</keyword>
<accession>A0A9P7G0D6</accession>
<dbReference type="PROSITE" id="PS50016">
    <property type="entry name" value="ZF_PHD_2"/>
    <property type="match status" value="1"/>
</dbReference>
<feature type="domain" description="PHD-type" evidence="8">
    <location>
        <begin position="424"/>
        <end position="476"/>
    </location>
</feature>
<protein>
    <recommendedName>
        <fullName evidence="8">PHD-type domain-containing protein</fullName>
    </recommendedName>
</protein>
<comment type="caution">
    <text evidence="9">The sequence shown here is derived from an EMBL/GenBank/DDBJ whole genome shotgun (WGS) entry which is preliminary data.</text>
</comment>